<evidence type="ECO:0008006" key="4">
    <source>
        <dbReference type="Google" id="ProtNLM"/>
    </source>
</evidence>
<organism evidence="2 3">
    <name type="scientific">Mariniblastus fucicola</name>
    <dbReference type="NCBI Taxonomy" id="980251"/>
    <lineage>
        <taxon>Bacteria</taxon>
        <taxon>Pseudomonadati</taxon>
        <taxon>Planctomycetota</taxon>
        <taxon>Planctomycetia</taxon>
        <taxon>Pirellulales</taxon>
        <taxon>Pirellulaceae</taxon>
        <taxon>Mariniblastus</taxon>
    </lineage>
</organism>
<evidence type="ECO:0000256" key="1">
    <source>
        <dbReference type="SAM" id="SignalP"/>
    </source>
</evidence>
<proteinExistence type="predicted"/>
<protein>
    <recommendedName>
        <fullName evidence="4">PEP-CTERM protein-sorting domain-containing protein</fullName>
    </recommendedName>
</protein>
<sequence precursor="true">MTKFLVAILILFAASSAHVSAEIIALQSDRLAFNYRVDDLADANSGNVDLSYRGRDYGVSEAWFLSVDGTTTELTGGSVADGADVAADEKVWTVVHNDLSFQINFFAYDESEFGPYRGASLAMNVSLFNNSSTRTVSGALTNYGDNSIETLDNGSLVASTDIPDTSLFTSQEDAIGLATYTSKRWNASTLVGGTSVGTPASGWAMGPISDGLLASIRSGNSLGTSPGQDIFGTDVTGAAQWEFNLAPGTGIEIQSDLSVFVRNVPEPGGLAILAMFGMLTSCRRRK</sequence>
<feature type="chain" id="PRO_5022757769" description="PEP-CTERM protein-sorting domain-containing protein" evidence="1">
    <location>
        <begin position="22"/>
        <end position="286"/>
    </location>
</feature>
<keyword evidence="3" id="KW-1185">Reference proteome</keyword>
<dbReference type="Proteomes" id="UP000322214">
    <property type="component" value="Chromosome"/>
</dbReference>
<reference evidence="2 3" key="1">
    <citation type="submission" date="2019-08" db="EMBL/GenBank/DDBJ databases">
        <title>Deep-cultivation of Planctomycetes and their phenomic and genomic characterization uncovers novel biology.</title>
        <authorList>
            <person name="Wiegand S."/>
            <person name="Jogler M."/>
            <person name="Boedeker C."/>
            <person name="Pinto D."/>
            <person name="Vollmers J."/>
            <person name="Rivas-Marin E."/>
            <person name="Kohn T."/>
            <person name="Peeters S.H."/>
            <person name="Heuer A."/>
            <person name="Rast P."/>
            <person name="Oberbeckmann S."/>
            <person name="Bunk B."/>
            <person name="Jeske O."/>
            <person name="Meyerdierks A."/>
            <person name="Storesund J.E."/>
            <person name="Kallscheuer N."/>
            <person name="Luecker S."/>
            <person name="Lage O.M."/>
            <person name="Pohl T."/>
            <person name="Merkel B.J."/>
            <person name="Hornburger P."/>
            <person name="Mueller R.-W."/>
            <person name="Bruemmer F."/>
            <person name="Labrenz M."/>
            <person name="Spormann A.M."/>
            <person name="Op den Camp H."/>
            <person name="Overmann J."/>
            <person name="Amann R."/>
            <person name="Jetten M.S.M."/>
            <person name="Mascher T."/>
            <person name="Medema M.H."/>
            <person name="Devos D.P."/>
            <person name="Kaster A.-K."/>
            <person name="Ovreas L."/>
            <person name="Rohde M."/>
            <person name="Galperin M.Y."/>
            <person name="Jogler C."/>
        </authorList>
    </citation>
    <scope>NUCLEOTIDE SEQUENCE [LARGE SCALE GENOMIC DNA]</scope>
    <source>
        <strain evidence="2 3">FC18</strain>
    </source>
</reference>
<name>A0A5B9PF46_9BACT</name>
<evidence type="ECO:0000313" key="2">
    <source>
        <dbReference type="EMBL" id="QEG23800.1"/>
    </source>
</evidence>
<dbReference type="AlphaFoldDB" id="A0A5B9PF46"/>
<dbReference type="KEGG" id="mff:MFFC18_37040"/>
<dbReference type="STRING" id="980251.GCA_001642875_00281"/>
<accession>A0A5B9PF46</accession>
<feature type="signal peptide" evidence="1">
    <location>
        <begin position="1"/>
        <end position="21"/>
    </location>
</feature>
<dbReference type="RefSeq" id="WP_075083068.1">
    <property type="nucleotide sequence ID" value="NZ_CP042912.1"/>
</dbReference>
<dbReference type="EMBL" id="CP042912">
    <property type="protein sequence ID" value="QEG23800.1"/>
    <property type="molecule type" value="Genomic_DNA"/>
</dbReference>
<gene>
    <name evidence="2" type="ORF">MFFC18_37040</name>
</gene>
<keyword evidence="1" id="KW-0732">Signal</keyword>
<evidence type="ECO:0000313" key="3">
    <source>
        <dbReference type="Proteomes" id="UP000322214"/>
    </source>
</evidence>